<evidence type="ECO:0000256" key="13">
    <source>
        <dbReference type="PIRSR" id="PIRSR602401-1"/>
    </source>
</evidence>
<keyword evidence="5 13" id="KW-0349">Heme</keyword>
<keyword evidence="8" id="KW-1133">Transmembrane helix</keyword>
<dbReference type="SUPFAM" id="SSF48264">
    <property type="entry name" value="Cytochrome P450"/>
    <property type="match status" value="1"/>
</dbReference>
<reference evidence="15 16" key="1">
    <citation type="journal article" date="2016" name="Mol. Biol. Evol.">
        <title>Comparative Genomics of Early-Diverging Mushroom-Forming Fungi Provides Insights into the Origins of Lignocellulose Decay Capabilities.</title>
        <authorList>
            <person name="Nagy L.G."/>
            <person name="Riley R."/>
            <person name="Tritt A."/>
            <person name="Adam C."/>
            <person name="Daum C."/>
            <person name="Floudas D."/>
            <person name="Sun H."/>
            <person name="Yadav J.S."/>
            <person name="Pangilinan J."/>
            <person name="Larsson K.H."/>
            <person name="Matsuura K."/>
            <person name="Barry K."/>
            <person name="Labutti K."/>
            <person name="Kuo R."/>
            <person name="Ohm R.A."/>
            <person name="Bhattacharya S.S."/>
            <person name="Shirouzu T."/>
            <person name="Yoshinaga Y."/>
            <person name="Martin F.M."/>
            <person name="Grigoriev I.V."/>
            <person name="Hibbett D.S."/>
        </authorList>
    </citation>
    <scope>NUCLEOTIDE SEQUENCE [LARGE SCALE GENOMIC DNA]</scope>
    <source>
        <strain evidence="15 16">HHB12733</strain>
    </source>
</reference>
<dbReference type="PANTHER" id="PTHR46300:SF2">
    <property type="entry name" value="CYTOCHROME P450 MONOOXYGENASE ALNH-RELATED"/>
    <property type="match status" value="1"/>
</dbReference>
<dbReference type="GO" id="GO:0020037">
    <property type="term" value="F:heme binding"/>
    <property type="evidence" value="ECO:0007669"/>
    <property type="project" value="InterPro"/>
</dbReference>
<dbReference type="InParanoid" id="A0A165EAM7"/>
<keyword evidence="11 14" id="KW-0503">Monooxygenase</keyword>
<dbReference type="Proteomes" id="UP000076842">
    <property type="component" value="Unassembled WGS sequence"/>
</dbReference>
<evidence type="ECO:0000256" key="12">
    <source>
        <dbReference type="ARBA" id="ARBA00023136"/>
    </source>
</evidence>
<dbReference type="GO" id="GO:0016020">
    <property type="term" value="C:membrane"/>
    <property type="evidence" value="ECO:0007669"/>
    <property type="project" value="UniProtKB-SubCell"/>
</dbReference>
<comment type="subcellular location">
    <subcellularLocation>
        <location evidence="2">Membrane</location>
    </subcellularLocation>
</comment>
<accession>A0A165EAM7</accession>
<keyword evidence="7 13" id="KW-0479">Metal-binding</keyword>
<comment type="cofactor">
    <cofactor evidence="1 13">
        <name>heme</name>
        <dbReference type="ChEBI" id="CHEBI:30413"/>
    </cofactor>
</comment>
<dbReference type="GO" id="GO:0016705">
    <property type="term" value="F:oxidoreductase activity, acting on paired donors, with incorporation or reduction of molecular oxygen"/>
    <property type="evidence" value="ECO:0007669"/>
    <property type="project" value="InterPro"/>
</dbReference>
<dbReference type="AlphaFoldDB" id="A0A165EAM7"/>
<evidence type="ECO:0000256" key="5">
    <source>
        <dbReference type="ARBA" id="ARBA00022617"/>
    </source>
</evidence>
<keyword evidence="9 14" id="KW-0560">Oxidoreductase</keyword>
<comment type="similarity">
    <text evidence="4 14">Belongs to the cytochrome P450 family.</text>
</comment>
<dbReference type="PRINTS" id="PR00463">
    <property type="entry name" value="EP450I"/>
</dbReference>
<name>A0A165EAM7_9BASI</name>
<dbReference type="PANTHER" id="PTHR46300">
    <property type="entry name" value="P450, PUTATIVE (EUROFUNG)-RELATED-RELATED"/>
    <property type="match status" value="1"/>
</dbReference>
<dbReference type="Pfam" id="PF00067">
    <property type="entry name" value="p450"/>
    <property type="match status" value="1"/>
</dbReference>
<evidence type="ECO:0000256" key="14">
    <source>
        <dbReference type="RuleBase" id="RU000461"/>
    </source>
</evidence>
<dbReference type="GO" id="GO:0005506">
    <property type="term" value="F:iron ion binding"/>
    <property type="evidence" value="ECO:0007669"/>
    <property type="project" value="InterPro"/>
</dbReference>
<evidence type="ECO:0000256" key="10">
    <source>
        <dbReference type="ARBA" id="ARBA00023004"/>
    </source>
</evidence>
<sequence>MLLYPDTASAARAQLASVVGDRPPNFSDFENLPQIEALVKELLRWRPPTPGGVPHMATEDIVYDERLIPNGAIILGLAWSICRDPSVYSSGDNFDPTQFLDEHGNLRLSPPHTHDDYLAFGHGRRICVGKNLAISTLWITIANLLWAFDFKAGVDEYGHEFVPDPMAFSDHGATVWPKPFRTKLVPRFPDLADRLKQRSRSRLD</sequence>
<evidence type="ECO:0000256" key="2">
    <source>
        <dbReference type="ARBA" id="ARBA00004370"/>
    </source>
</evidence>
<dbReference type="PROSITE" id="PS00086">
    <property type="entry name" value="CYTOCHROME_P450"/>
    <property type="match status" value="1"/>
</dbReference>
<keyword evidence="6" id="KW-0812">Transmembrane</keyword>
<dbReference type="Gene3D" id="1.10.630.10">
    <property type="entry name" value="Cytochrome P450"/>
    <property type="match status" value="1"/>
</dbReference>
<gene>
    <name evidence="15" type="ORF">CALCODRAFT_456737</name>
</gene>
<organism evidence="15 16">
    <name type="scientific">Calocera cornea HHB12733</name>
    <dbReference type="NCBI Taxonomy" id="1353952"/>
    <lineage>
        <taxon>Eukaryota</taxon>
        <taxon>Fungi</taxon>
        <taxon>Dikarya</taxon>
        <taxon>Basidiomycota</taxon>
        <taxon>Agaricomycotina</taxon>
        <taxon>Dacrymycetes</taxon>
        <taxon>Dacrymycetales</taxon>
        <taxon>Dacrymycetaceae</taxon>
        <taxon>Calocera</taxon>
    </lineage>
</organism>
<evidence type="ECO:0000256" key="4">
    <source>
        <dbReference type="ARBA" id="ARBA00010617"/>
    </source>
</evidence>
<dbReference type="InterPro" id="IPR001128">
    <property type="entry name" value="Cyt_P450"/>
</dbReference>
<evidence type="ECO:0000256" key="7">
    <source>
        <dbReference type="ARBA" id="ARBA00022723"/>
    </source>
</evidence>
<keyword evidence="16" id="KW-1185">Reference proteome</keyword>
<evidence type="ECO:0000256" key="11">
    <source>
        <dbReference type="ARBA" id="ARBA00023033"/>
    </source>
</evidence>
<dbReference type="InterPro" id="IPR050364">
    <property type="entry name" value="Cytochrome_P450_fung"/>
</dbReference>
<dbReference type="GO" id="GO:0004497">
    <property type="term" value="F:monooxygenase activity"/>
    <property type="evidence" value="ECO:0007669"/>
    <property type="project" value="UniProtKB-KW"/>
</dbReference>
<comment type="pathway">
    <text evidence="3">Secondary metabolite biosynthesis.</text>
</comment>
<evidence type="ECO:0000313" key="15">
    <source>
        <dbReference type="EMBL" id="KZT54449.1"/>
    </source>
</evidence>
<dbReference type="OrthoDB" id="2789670at2759"/>
<evidence type="ECO:0000256" key="3">
    <source>
        <dbReference type="ARBA" id="ARBA00005179"/>
    </source>
</evidence>
<protein>
    <submittedName>
        <fullName evidence="15">Cytochrome P450</fullName>
    </submittedName>
</protein>
<dbReference type="EMBL" id="KV424014">
    <property type="protein sequence ID" value="KZT54449.1"/>
    <property type="molecule type" value="Genomic_DNA"/>
</dbReference>
<evidence type="ECO:0000256" key="1">
    <source>
        <dbReference type="ARBA" id="ARBA00001971"/>
    </source>
</evidence>
<evidence type="ECO:0000256" key="8">
    <source>
        <dbReference type="ARBA" id="ARBA00022989"/>
    </source>
</evidence>
<evidence type="ECO:0000256" key="6">
    <source>
        <dbReference type="ARBA" id="ARBA00022692"/>
    </source>
</evidence>
<dbReference type="InterPro" id="IPR002401">
    <property type="entry name" value="Cyt_P450_E_grp-I"/>
</dbReference>
<dbReference type="STRING" id="1353952.A0A165EAM7"/>
<proteinExistence type="inferred from homology"/>
<dbReference type="InterPro" id="IPR017972">
    <property type="entry name" value="Cyt_P450_CS"/>
</dbReference>
<evidence type="ECO:0000313" key="16">
    <source>
        <dbReference type="Proteomes" id="UP000076842"/>
    </source>
</evidence>
<dbReference type="InterPro" id="IPR036396">
    <property type="entry name" value="Cyt_P450_sf"/>
</dbReference>
<evidence type="ECO:0000256" key="9">
    <source>
        <dbReference type="ARBA" id="ARBA00023002"/>
    </source>
</evidence>
<keyword evidence="10 13" id="KW-0408">Iron</keyword>
<feature type="binding site" description="axial binding residue" evidence="13">
    <location>
        <position position="127"/>
    </location>
    <ligand>
        <name>heme</name>
        <dbReference type="ChEBI" id="CHEBI:30413"/>
    </ligand>
    <ligandPart>
        <name>Fe</name>
        <dbReference type="ChEBI" id="CHEBI:18248"/>
    </ligandPart>
</feature>
<keyword evidence="12" id="KW-0472">Membrane</keyword>